<dbReference type="AlphaFoldDB" id="A0A0B2B6W2"/>
<keyword evidence="1 5" id="KW-0808">Transferase</keyword>
<dbReference type="PANTHER" id="PTHR10434:SF55">
    <property type="entry name" value="POSSIBLE ACYLTRANSFERASE"/>
    <property type="match status" value="1"/>
</dbReference>
<evidence type="ECO:0000256" key="3">
    <source>
        <dbReference type="SAM" id="MobiDB-lite"/>
    </source>
</evidence>
<name>A0A0B2B6W2_9ACTN</name>
<gene>
    <name evidence="5" type="ORF">CLV56_3365</name>
</gene>
<accession>A0A0B2B6W2</accession>
<dbReference type="InterPro" id="IPR002123">
    <property type="entry name" value="Plipid/glycerol_acylTrfase"/>
</dbReference>
<evidence type="ECO:0000256" key="2">
    <source>
        <dbReference type="ARBA" id="ARBA00023315"/>
    </source>
</evidence>
<dbReference type="Pfam" id="PF01553">
    <property type="entry name" value="Acyltransferase"/>
    <property type="match status" value="1"/>
</dbReference>
<keyword evidence="6" id="KW-1185">Reference proteome</keyword>
<reference evidence="5 6" key="1">
    <citation type="submission" date="2017-11" db="EMBL/GenBank/DDBJ databases">
        <title>Genomic Encyclopedia of Archaeal and Bacterial Type Strains, Phase II (KMG-II): From Individual Species to Whole Genera.</title>
        <authorList>
            <person name="Goeker M."/>
        </authorList>
    </citation>
    <scope>NUCLEOTIDE SEQUENCE [LARGE SCALE GENOMIC DNA]</scope>
    <source>
        <strain evidence="5 6">DSM 27763</strain>
    </source>
</reference>
<feature type="region of interest" description="Disordered" evidence="3">
    <location>
        <begin position="234"/>
        <end position="255"/>
    </location>
</feature>
<dbReference type="EMBL" id="PGEZ01000002">
    <property type="protein sequence ID" value="PJJ53865.1"/>
    <property type="molecule type" value="Genomic_DNA"/>
</dbReference>
<feature type="compositionally biased region" description="Basic residues" evidence="3">
    <location>
        <begin position="243"/>
        <end position="255"/>
    </location>
</feature>
<evidence type="ECO:0000313" key="6">
    <source>
        <dbReference type="Proteomes" id="UP000230842"/>
    </source>
</evidence>
<dbReference type="SMART" id="SM00563">
    <property type="entry name" value="PlsC"/>
    <property type="match status" value="1"/>
</dbReference>
<dbReference type="CDD" id="cd07989">
    <property type="entry name" value="LPLAT_AGPAT-like"/>
    <property type="match status" value="1"/>
</dbReference>
<dbReference type="GO" id="GO:0005886">
    <property type="term" value="C:plasma membrane"/>
    <property type="evidence" value="ECO:0007669"/>
    <property type="project" value="TreeGrafter"/>
</dbReference>
<dbReference type="OrthoDB" id="9806008at2"/>
<dbReference type="RefSeq" id="WP_039359464.1">
    <property type="nucleotide sequence ID" value="NZ_PGEZ01000002.1"/>
</dbReference>
<comment type="caution">
    <text evidence="5">The sequence shown here is derived from an EMBL/GenBank/DDBJ whole genome shotgun (WGS) entry which is preliminary data.</text>
</comment>
<sequence>MSTQTPSSRRDPGWILRLIVALLRAPVTAMVGRRWNGGENIPPHEGFVIAANHVSHIDPIMLAHFLYDNGAPPRYLAKAAILDVPVLGRILRSTGQIPVYRGTSNAADAYSAACAAVESGEGVIFYPEGTITRDPGEWPMGGKSGAARVALTTGCPVIPIAQWGPNLFLAPYTARPRFLPRKTMEVTAGPPVDLDDLRGREITHEVLAEAMDRIMAAITELLAGIRGEVPPAERLSLHDPRVKQRPRPARLTKEG</sequence>
<dbReference type="Proteomes" id="UP000230842">
    <property type="component" value="Unassembled WGS sequence"/>
</dbReference>
<evidence type="ECO:0000313" key="5">
    <source>
        <dbReference type="EMBL" id="PJJ53865.1"/>
    </source>
</evidence>
<protein>
    <submittedName>
        <fullName evidence="5">1-acyl-sn-glycerol-3-phosphate acyltransferase</fullName>
    </submittedName>
</protein>
<proteinExistence type="predicted"/>
<dbReference type="SUPFAM" id="SSF69593">
    <property type="entry name" value="Glycerol-3-phosphate (1)-acyltransferase"/>
    <property type="match status" value="1"/>
</dbReference>
<keyword evidence="2 5" id="KW-0012">Acyltransferase</keyword>
<dbReference type="GO" id="GO:0003841">
    <property type="term" value="F:1-acylglycerol-3-phosphate O-acyltransferase activity"/>
    <property type="evidence" value="ECO:0007669"/>
    <property type="project" value="TreeGrafter"/>
</dbReference>
<feature type="domain" description="Phospholipid/glycerol acyltransferase" evidence="4">
    <location>
        <begin position="47"/>
        <end position="165"/>
    </location>
</feature>
<evidence type="ECO:0000256" key="1">
    <source>
        <dbReference type="ARBA" id="ARBA00022679"/>
    </source>
</evidence>
<evidence type="ECO:0000259" key="4">
    <source>
        <dbReference type="SMART" id="SM00563"/>
    </source>
</evidence>
<dbReference type="GO" id="GO:0006654">
    <property type="term" value="P:phosphatidic acid biosynthetic process"/>
    <property type="evidence" value="ECO:0007669"/>
    <property type="project" value="TreeGrafter"/>
</dbReference>
<dbReference type="PANTHER" id="PTHR10434">
    <property type="entry name" value="1-ACYL-SN-GLYCEROL-3-PHOSPHATE ACYLTRANSFERASE"/>
    <property type="match status" value="1"/>
</dbReference>
<organism evidence="5 6">
    <name type="scientific">Mumia flava</name>
    <dbReference type="NCBI Taxonomy" id="1348852"/>
    <lineage>
        <taxon>Bacteria</taxon>
        <taxon>Bacillati</taxon>
        <taxon>Actinomycetota</taxon>
        <taxon>Actinomycetes</taxon>
        <taxon>Propionibacteriales</taxon>
        <taxon>Nocardioidaceae</taxon>
        <taxon>Mumia</taxon>
    </lineage>
</organism>